<accession>A0ABT8GW71</accession>
<keyword evidence="2" id="KW-1185">Reference proteome</keyword>
<name>A0ABT8GW71_9BACL</name>
<dbReference type="EMBL" id="JAUHTQ010000044">
    <property type="protein sequence ID" value="MDN4495637.1"/>
    <property type="molecule type" value="Genomic_DNA"/>
</dbReference>
<reference evidence="1" key="1">
    <citation type="submission" date="2023-07" db="EMBL/GenBank/DDBJ databases">
        <title>Ureibacillus sp. isolated from freshwater well.</title>
        <authorList>
            <person name="Kirdat K."/>
            <person name="Bhatt A."/>
            <person name="Teware R."/>
            <person name="Bhavsar Y."/>
            <person name="Yadav A."/>
        </authorList>
    </citation>
    <scope>NUCLEOTIDE SEQUENCE</scope>
    <source>
        <strain evidence="1">BA0131</strain>
    </source>
</reference>
<evidence type="ECO:0000313" key="1">
    <source>
        <dbReference type="EMBL" id="MDN4495637.1"/>
    </source>
</evidence>
<gene>
    <name evidence="1" type="ORF">QYB95_19130</name>
</gene>
<comment type="caution">
    <text evidence="1">The sequence shown here is derived from an EMBL/GenBank/DDBJ whole genome shotgun (WGS) entry which is preliminary data.</text>
</comment>
<dbReference type="Proteomes" id="UP001172743">
    <property type="component" value="Unassembled WGS sequence"/>
</dbReference>
<organism evidence="1 2">
    <name type="scientific">Ureibacillus aquaedulcis</name>
    <dbReference type="NCBI Taxonomy" id="3058421"/>
    <lineage>
        <taxon>Bacteria</taxon>
        <taxon>Bacillati</taxon>
        <taxon>Bacillota</taxon>
        <taxon>Bacilli</taxon>
        <taxon>Bacillales</taxon>
        <taxon>Caryophanaceae</taxon>
        <taxon>Ureibacillus</taxon>
    </lineage>
</organism>
<evidence type="ECO:0000313" key="2">
    <source>
        <dbReference type="Proteomes" id="UP001172743"/>
    </source>
</evidence>
<proteinExistence type="predicted"/>
<feature type="non-terminal residue" evidence="1">
    <location>
        <position position="1"/>
    </location>
</feature>
<dbReference type="RefSeq" id="WP_301139947.1">
    <property type="nucleotide sequence ID" value="NZ_JAUHTQ010000044.1"/>
</dbReference>
<protein>
    <submittedName>
        <fullName evidence="1">Uncharacterized protein</fullName>
    </submittedName>
</protein>
<sequence length="107" mass="11682">YSIYGQVGAIQVINQGSSASYEVGLRFTMWDGDANGQMPQAYRIPIVANELFKLYFEGDAAHVWNYLNDGVKKGSDIPEDFTANGRKVHVTVSINSGALSLQVGPKK</sequence>